<dbReference type="AlphaFoldDB" id="A0A445MUU8"/>
<proteinExistence type="predicted"/>
<accession>A0A445MUU8</accession>
<dbReference type="Pfam" id="PF14175">
    <property type="entry name" value="YaaC"/>
    <property type="match status" value="1"/>
</dbReference>
<reference evidence="1" key="1">
    <citation type="submission" date="2018-01" db="EMBL/GenBank/DDBJ databases">
        <authorList>
            <person name="Regsiter A."/>
            <person name="William W."/>
        </authorList>
    </citation>
    <scope>NUCLEOTIDE SEQUENCE</scope>
    <source>
        <strain evidence="1">TRIP AH-1</strain>
    </source>
</reference>
<protein>
    <submittedName>
        <fullName evidence="1">Uncharacterized protein</fullName>
    </submittedName>
</protein>
<gene>
    <name evidence="1" type="ORF">PITCH_A1760001</name>
</gene>
<dbReference type="EMBL" id="OJIN01000086">
    <property type="protein sequence ID" value="SPD73260.1"/>
    <property type="molecule type" value="Genomic_DNA"/>
</dbReference>
<name>A0A445MUU8_9BACT</name>
<evidence type="ECO:0000313" key="1">
    <source>
        <dbReference type="EMBL" id="SPD73260.1"/>
    </source>
</evidence>
<sequence length="107" mass="12121">MSLIIYTFYATIGLNTSDTESIRPHLTNLIDVNGSRTYLVQPFDNDVKLSYPSLIFACSYALGMLVRYYPTYWMSILQHDKGDALWPLLRAAAAETMSFSSSITAYF</sequence>
<dbReference type="InterPro" id="IPR026988">
    <property type="entry name" value="YaaC-like"/>
</dbReference>
<organism evidence="1">
    <name type="scientific">uncultured Desulfobacterium sp</name>
    <dbReference type="NCBI Taxonomy" id="201089"/>
    <lineage>
        <taxon>Bacteria</taxon>
        <taxon>Pseudomonadati</taxon>
        <taxon>Thermodesulfobacteriota</taxon>
        <taxon>Desulfobacteria</taxon>
        <taxon>Desulfobacterales</taxon>
        <taxon>Desulfobacteriaceae</taxon>
        <taxon>Desulfobacterium</taxon>
        <taxon>environmental samples</taxon>
    </lineage>
</organism>